<reference evidence="2" key="1">
    <citation type="submission" date="2023-08" db="EMBL/GenBank/DDBJ databases">
        <authorList>
            <person name="Chen Y."/>
            <person name="Shah S."/>
            <person name="Dougan E. K."/>
            <person name="Thang M."/>
            <person name="Chan C."/>
        </authorList>
    </citation>
    <scope>NUCLEOTIDE SEQUENCE</scope>
</reference>
<feature type="region of interest" description="Disordered" evidence="1">
    <location>
        <begin position="979"/>
        <end position="1002"/>
    </location>
</feature>
<feature type="compositionally biased region" description="Acidic residues" evidence="1">
    <location>
        <begin position="724"/>
        <end position="733"/>
    </location>
</feature>
<proteinExistence type="predicted"/>
<feature type="non-terminal residue" evidence="2">
    <location>
        <position position="1"/>
    </location>
</feature>
<organism evidence="2 3">
    <name type="scientific">Effrenium voratum</name>
    <dbReference type="NCBI Taxonomy" id="2562239"/>
    <lineage>
        <taxon>Eukaryota</taxon>
        <taxon>Sar</taxon>
        <taxon>Alveolata</taxon>
        <taxon>Dinophyceae</taxon>
        <taxon>Suessiales</taxon>
        <taxon>Symbiodiniaceae</taxon>
        <taxon>Effrenium</taxon>
    </lineage>
</organism>
<protein>
    <submittedName>
        <fullName evidence="2">Uncharacterized protein</fullName>
    </submittedName>
</protein>
<keyword evidence="3" id="KW-1185">Reference proteome</keyword>
<evidence type="ECO:0000313" key="3">
    <source>
        <dbReference type="Proteomes" id="UP001178507"/>
    </source>
</evidence>
<evidence type="ECO:0000256" key="1">
    <source>
        <dbReference type="SAM" id="MobiDB-lite"/>
    </source>
</evidence>
<feature type="compositionally biased region" description="Low complexity" evidence="1">
    <location>
        <begin position="808"/>
        <end position="820"/>
    </location>
</feature>
<accession>A0AA36II92</accession>
<evidence type="ECO:0000313" key="2">
    <source>
        <dbReference type="EMBL" id="CAJ1387237.1"/>
    </source>
</evidence>
<gene>
    <name evidence="2" type="ORF">EVOR1521_LOCUS13357</name>
</gene>
<feature type="region of interest" description="Disordered" evidence="1">
    <location>
        <begin position="224"/>
        <end position="266"/>
    </location>
</feature>
<feature type="region of interest" description="Disordered" evidence="1">
    <location>
        <begin position="1"/>
        <end position="27"/>
    </location>
</feature>
<comment type="caution">
    <text evidence="2">The sequence shown here is derived from an EMBL/GenBank/DDBJ whole genome shotgun (WGS) entry which is preliminary data.</text>
</comment>
<dbReference type="Proteomes" id="UP001178507">
    <property type="component" value="Unassembled WGS sequence"/>
</dbReference>
<feature type="region of interest" description="Disordered" evidence="1">
    <location>
        <begin position="758"/>
        <end position="778"/>
    </location>
</feature>
<dbReference type="EMBL" id="CAUJNA010001483">
    <property type="protein sequence ID" value="CAJ1387237.1"/>
    <property type="molecule type" value="Genomic_DNA"/>
</dbReference>
<sequence>KKDDNPPPWRDGDDEEDGEYSSTAGTSEIKSYLRRRAAAGGDRPRSSLGTVKIEEFYGDRARYVKWKKAIEAQAELYRLEDAELAMLVYLSTKKDARDCLEQRAIGECTKGGGLQLMWGLLNEAFGETEEELFERAEAEFMNYRRLPGQSVASYIGQMKRLKAQYHRVDPDSCMSDRAWAQRLLNKCSLGRRERLDVFFSAGGRYIPSDIERALRYRCGKVHEDERRLPGRPPPPQPFRTYRGAGTVSTKPVERMAAKPKWRTRPSGAHVVADDEACFDEEPEDLEKDEEAYQTYLETLHETEEVEIEEPDELEKELSVLMDEVVSGEDDLPEEDLKEAYAAGWKAKARQADHKKARGWRTPGRRNLRVRAVDGSDTGEEIRSARMFRAARISHTPPSDSAASTPNQVHFTFMVGGGYSQEETPPMGVCPRCRWPTADTCKFCSNCGQNLYRDDRMSENKRGWGLVGEDNEEILTVEETDDEEETPSYTYDVKRSTVKEAAGMTPGKKQDEKIKLKPKEVISVLDKMTKEVTAPVTKELPAREAALRDFRYELYQRQVKEGHYGRCRLCDLKHVLYFSDRHGALVSSQQHLEEIYVSGICPGQAIADTGCRTAVGGGAWHESLQKELKVRLAGVTAYIYPVGIFGVNAAVRWSCMFNFGTRQMTLFGITREMRLTNTRHPAVDLLDFGEIRGDYWEQPEVKRLKDVLVRMPHTFAFVQDKSEDTSGEETEETSEESRDAGLEDELLADLEAELGEFPICDIEESEPVEDGQEEKDDAAEDIDVMVAGNTKSFSKIRKAGEDEVRRRQQQPQQPQDPCLRPSSLPLRKKWKVLEVFISLMALERGWHMCEPVTLPGWDLRDPQTREEAHNYIDSQAVRRLAQKRNEHRPMLEFVGEAVRSPPLYEEANQAGGNARSDQMLQPEMQREVVIGAEEYLKGTRRPEIFVEGAHVPEERFEEFENEEEVVPEEDLEQRMLQEELEEMSREEQVPEEAQRQQKQTRDRLRLMMVHRRLDIQAPRPWRECYD</sequence>
<feature type="compositionally biased region" description="Acidic residues" evidence="1">
    <location>
        <begin position="760"/>
        <end position="778"/>
    </location>
</feature>
<dbReference type="AlphaFoldDB" id="A0AA36II92"/>
<name>A0AA36II92_9DINO</name>
<feature type="region of interest" description="Disordered" evidence="1">
    <location>
        <begin position="718"/>
        <end position="741"/>
    </location>
</feature>
<feature type="region of interest" description="Disordered" evidence="1">
    <location>
        <begin position="792"/>
        <end position="821"/>
    </location>
</feature>